<dbReference type="Proteomes" id="UP001165685">
    <property type="component" value="Unassembled WGS sequence"/>
</dbReference>
<evidence type="ECO:0000313" key="5">
    <source>
        <dbReference type="Proteomes" id="UP001165685"/>
    </source>
</evidence>
<keyword evidence="2" id="KW-0996">Nickel insertion</keyword>
<dbReference type="RefSeq" id="WP_270680013.1">
    <property type="nucleotide sequence ID" value="NZ_JAQFWP010000053.1"/>
</dbReference>
<feature type="compositionally biased region" description="Low complexity" evidence="3">
    <location>
        <begin position="10"/>
        <end position="22"/>
    </location>
</feature>
<dbReference type="HAMAP" id="MF_01384">
    <property type="entry name" value="UreD"/>
    <property type="match status" value="1"/>
</dbReference>
<reference evidence="4" key="1">
    <citation type="submission" date="2023-01" db="EMBL/GenBank/DDBJ databases">
        <title>Draft genome sequence of Nocardiopsis sp. LSu2-4 isolated from halophytes.</title>
        <authorList>
            <person name="Duangmal K."/>
            <person name="Chantavorakit T."/>
        </authorList>
    </citation>
    <scope>NUCLEOTIDE SEQUENCE</scope>
    <source>
        <strain evidence="4">LSu2-4</strain>
    </source>
</reference>
<proteinExistence type="inferred from homology"/>
<comment type="function">
    <text evidence="2">Required for maturation of urease via the functional incorporation of the urease nickel metallocenter.</text>
</comment>
<comment type="subunit">
    <text evidence="2">UreD, UreF and UreG form a complex that acts as a GTP-hydrolysis-dependent molecular chaperone, activating the urease apoprotein by helping to assemble the nickel containing metallocenter of UreC. The UreE protein probably delivers the nickel.</text>
</comment>
<gene>
    <name evidence="2" type="primary">ureD</name>
    <name evidence="4" type="ORF">O4U47_22950</name>
</gene>
<evidence type="ECO:0000256" key="1">
    <source>
        <dbReference type="ARBA" id="ARBA00023186"/>
    </source>
</evidence>
<dbReference type="InterPro" id="IPR002669">
    <property type="entry name" value="UreD"/>
</dbReference>
<comment type="caution">
    <text evidence="4">The sequence shown here is derived from an EMBL/GenBank/DDBJ whole genome shotgun (WGS) entry which is preliminary data.</text>
</comment>
<evidence type="ECO:0000256" key="3">
    <source>
        <dbReference type="SAM" id="MobiDB-lite"/>
    </source>
</evidence>
<keyword evidence="1 2" id="KW-0143">Chaperone</keyword>
<name>A0ABT4TRQ4_9ACTN</name>
<keyword evidence="5" id="KW-1185">Reference proteome</keyword>
<keyword evidence="2" id="KW-0963">Cytoplasm</keyword>
<comment type="similarity">
    <text evidence="2">Belongs to the UreD family.</text>
</comment>
<sequence>MEALRERAVSAPEAGAAPSEPGLDPSEPAVVAVRRYGDRTVPVALETGTFLKPGIMRRPGGALRVALAAVRAALCAGDDVRLHVDVGPGAELELVDPNGTVAYNARGGRAAWRASVRLAEGARMTWTEPAFVVSDGADVRREVEADLAEGAELLWRESLVLGRTGERGGRMLASTRVRLAGRPLFTEDLDLRDPEVRGLPGILGGDRVVGQVGVFGRDPEAGQGPDGPDLLDLAGPGAVWRWTGERPFKADAALTPVWQAWGGHT</sequence>
<evidence type="ECO:0000313" key="4">
    <source>
        <dbReference type="EMBL" id="MDA2807384.1"/>
    </source>
</evidence>
<organism evidence="4 5">
    <name type="scientific">Nocardiopsis suaedae</name>
    <dbReference type="NCBI Taxonomy" id="3018444"/>
    <lineage>
        <taxon>Bacteria</taxon>
        <taxon>Bacillati</taxon>
        <taxon>Actinomycetota</taxon>
        <taxon>Actinomycetes</taxon>
        <taxon>Streptosporangiales</taxon>
        <taxon>Nocardiopsidaceae</taxon>
        <taxon>Nocardiopsis</taxon>
    </lineage>
</organism>
<protein>
    <recommendedName>
        <fullName evidence="2">Urease accessory protein UreD</fullName>
    </recommendedName>
</protein>
<feature type="region of interest" description="Disordered" evidence="3">
    <location>
        <begin position="1"/>
        <end position="26"/>
    </location>
</feature>
<comment type="subcellular location">
    <subcellularLocation>
        <location evidence="2">Cytoplasm</location>
    </subcellularLocation>
</comment>
<evidence type="ECO:0000256" key="2">
    <source>
        <dbReference type="HAMAP-Rule" id="MF_01384"/>
    </source>
</evidence>
<accession>A0ABT4TRQ4</accession>
<dbReference type="Pfam" id="PF01774">
    <property type="entry name" value="UreD"/>
    <property type="match status" value="1"/>
</dbReference>
<dbReference type="EMBL" id="JAQFWP010000053">
    <property type="protein sequence ID" value="MDA2807384.1"/>
    <property type="molecule type" value="Genomic_DNA"/>
</dbReference>